<gene>
    <name evidence="2" type="ORF">KFK14_16025</name>
</gene>
<sequence>MPGITRSVGDGGDNDRADVAQVQTLLNAVIGLLGLAPLDADGLCGKGMIAAIKAFQFRFTGLTAPDGRMDPGGRTFLKLQSAAAAAAQQPPPKPATKLSGADWWRANQGKYANSAALSDLAPAFRDKAKRFVAALRDAGATVTIGATRRNQTRAWLMHHCFMIAKGQMEPADVPRNPACDIVWDHGDPAKSRRGAQEMADLFSIVYLPSLTSRHIEGNAIDMTIA</sequence>
<dbReference type="Proteomes" id="UP000681425">
    <property type="component" value="Chromosome"/>
</dbReference>
<evidence type="ECO:0000313" key="3">
    <source>
        <dbReference type="Proteomes" id="UP000681425"/>
    </source>
</evidence>
<protein>
    <submittedName>
        <fullName evidence="2">Peptidoglycan-binding protein</fullName>
    </submittedName>
</protein>
<dbReference type="InterPro" id="IPR036365">
    <property type="entry name" value="PGBD-like_sf"/>
</dbReference>
<dbReference type="InterPro" id="IPR002477">
    <property type="entry name" value="Peptidoglycan-bd-like"/>
</dbReference>
<dbReference type="SUPFAM" id="SSF47090">
    <property type="entry name" value="PGBD-like"/>
    <property type="match status" value="1"/>
</dbReference>
<name>A0A975K477_9SPHN</name>
<reference evidence="2" key="1">
    <citation type="submission" date="2021-04" db="EMBL/GenBank/DDBJ databases">
        <title>Isolation of p-tert-butylphenol degrading bacteria Sphingobium phenoxybenzoativorans Tas13 from active sludge.</title>
        <authorList>
            <person name="Li Y."/>
        </authorList>
    </citation>
    <scope>NUCLEOTIDE SEQUENCE</scope>
    <source>
        <strain evidence="2">Tas13</strain>
    </source>
</reference>
<feature type="domain" description="Peptidoglycan binding-like" evidence="1">
    <location>
        <begin position="16"/>
        <end position="71"/>
    </location>
</feature>
<dbReference type="EMBL" id="CP073910">
    <property type="protein sequence ID" value="QUT04546.1"/>
    <property type="molecule type" value="Genomic_DNA"/>
</dbReference>
<evidence type="ECO:0000259" key="1">
    <source>
        <dbReference type="Pfam" id="PF01471"/>
    </source>
</evidence>
<dbReference type="RefSeq" id="WP_212608348.1">
    <property type="nucleotide sequence ID" value="NZ_CP073910.1"/>
</dbReference>
<keyword evidence="3" id="KW-1185">Reference proteome</keyword>
<dbReference type="AlphaFoldDB" id="A0A975K477"/>
<dbReference type="Pfam" id="PF01471">
    <property type="entry name" value="PG_binding_1"/>
    <property type="match status" value="1"/>
</dbReference>
<accession>A0A975K477</accession>
<organism evidence="2 3">
    <name type="scientific">Sphingobium phenoxybenzoativorans</name>
    <dbReference type="NCBI Taxonomy" id="1592790"/>
    <lineage>
        <taxon>Bacteria</taxon>
        <taxon>Pseudomonadati</taxon>
        <taxon>Pseudomonadota</taxon>
        <taxon>Alphaproteobacteria</taxon>
        <taxon>Sphingomonadales</taxon>
        <taxon>Sphingomonadaceae</taxon>
        <taxon>Sphingobium</taxon>
    </lineage>
</organism>
<dbReference type="KEGG" id="spph:KFK14_16025"/>
<proteinExistence type="predicted"/>
<dbReference type="InterPro" id="IPR036366">
    <property type="entry name" value="PGBDSf"/>
</dbReference>
<evidence type="ECO:0000313" key="2">
    <source>
        <dbReference type="EMBL" id="QUT04546.1"/>
    </source>
</evidence>
<dbReference type="Gene3D" id="1.10.101.10">
    <property type="entry name" value="PGBD-like superfamily/PGBD"/>
    <property type="match status" value="1"/>
</dbReference>